<feature type="non-terminal residue" evidence="2">
    <location>
        <position position="173"/>
    </location>
</feature>
<feature type="transmembrane region" description="Helical" evidence="1">
    <location>
        <begin position="130"/>
        <end position="148"/>
    </location>
</feature>
<comment type="caution">
    <text evidence="2">The sequence shown here is derived from an EMBL/GenBank/DDBJ whole genome shotgun (WGS) entry which is preliminary data.</text>
</comment>
<dbReference type="Proteomes" id="UP000886069">
    <property type="component" value="Unassembled WGS sequence"/>
</dbReference>
<accession>A0A7V2ATL1</accession>
<proteinExistence type="predicted"/>
<keyword evidence="1" id="KW-1133">Transmembrane helix</keyword>
<keyword evidence="1" id="KW-0812">Transmembrane</keyword>
<gene>
    <name evidence="2" type="ORF">ENO08_01065</name>
</gene>
<evidence type="ECO:0000256" key="1">
    <source>
        <dbReference type="SAM" id="Phobius"/>
    </source>
</evidence>
<evidence type="ECO:0000313" key="2">
    <source>
        <dbReference type="EMBL" id="HER43033.1"/>
    </source>
</evidence>
<sequence>MNWTGIDTVFTGAAGTLSYFLLALIAAFVYCARTAASKGKGAVLRAALGFALLLSGRLMHFGPLFSIRPETVLAAQILATAGLYFILQSVFAARGEAPGARQLVMWGSAAGLFIGGGVFLAFAGTGSTGAALPMAVLFLAFVPAGMIAREGSERGEILPIAAGAALLAGGVIA</sequence>
<protein>
    <submittedName>
        <fullName evidence="2">Uncharacterized protein</fullName>
    </submittedName>
</protein>
<name>A0A7V2ATL1_UNCEI</name>
<feature type="transmembrane region" description="Helical" evidence="1">
    <location>
        <begin position="12"/>
        <end position="30"/>
    </location>
</feature>
<feature type="transmembrane region" description="Helical" evidence="1">
    <location>
        <begin position="103"/>
        <end position="124"/>
    </location>
</feature>
<reference evidence="2" key="1">
    <citation type="journal article" date="2020" name="mSystems">
        <title>Genome- and Community-Level Interaction Insights into Carbon Utilization and Element Cycling Functions of Hydrothermarchaeota in Hydrothermal Sediment.</title>
        <authorList>
            <person name="Zhou Z."/>
            <person name="Liu Y."/>
            <person name="Xu W."/>
            <person name="Pan J."/>
            <person name="Luo Z.H."/>
            <person name="Li M."/>
        </authorList>
    </citation>
    <scope>NUCLEOTIDE SEQUENCE [LARGE SCALE GENOMIC DNA]</scope>
    <source>
        <strain evidence="2">SpSt-1233</strain>
    </source>
</reference>
<feature type="transmembrane region" description="Helical" evidence="1">
    <location>
        <begin position="72"/>
        <end position="91"/>
    </location>
</feature>
<feature type="transmembrane region" description="Helical" evidence="1">
    <location>
        <begin position="42"/>
        <end position="60"/>
    </location>
</feature>
<dbReference type="AlphaFoldDB" id="A0A7V2ATL1"/>
<dbReference type="EMBL" id="DSEC01000076">
    <property type="protein sequence ID" value="HER43033.1"/>
    <property type="molecule type" value="Genomic_DNA"/>
</dbReference>
<organism evidence="2">
    <name type="scientific">Eiseniibacteriota bacterium</name>
    <dbReference type="NCBI Taxonomy" id="2212470"/>
    <lineage>
        <taxon>Bacteria</taxon>
        <taxon>Candidatus Eiseniibacteriota</taxon>
    </lineage>
</organism>
<keyword evidence="1" id="KW-0472">Membrane</keyword>